<evidence type="ECO:0000313" key="2">
    <source>
        <dbReference type="Proteomes" id="UP001309876"/>
    </source>
</evidence>
<name>A0AAN7YGU7_9EURO</name>
<dbReference type="EMBL" id="JAVRRJ010000003">
    <property type="protein sequence ID" value="KAK5086386.1"/>
    <property type="molecule type" value="Genomic_DNA"/>
</dbReference>
<organism evidence="1 2">
    <name type="scientific">Lithohypha guttulata</name>
    <dbReference type="NCBI Taxonomy" id="1690604"/>
    <lineage>
        <taxon>Eukaryota</taxon>
        <taxon>Fungi</taxon>
        <taxon>Dikarya</taxon>
        <taxon>Ascomycota</taxon>
        <taxon>Pezizomycotina</taxon>
        <taxon>Eurotiomycetes</taxon>
        <taxon>Chaetothyriomycetidae</taxon>
        <taxon>Chaetothyriales</taxon>
        <taxon>Trichomeriaceae</taxon>
        <taxon>Lithohypha</taxon>
    </lineage>
</organism>
<proteinExistence type="predicted"/>
<keyword evidence="2" id="KW-1185">Reference proteome</keyword>
<gene>
    <name evidence="1" type="ORF">LTR05_003554</name>
</gene>
<comment type="caution">
    <text evidence="1">The sequence shown here is derived from an EMBL/GenBank/DDBJ whole genome shotgun (WGS) entry which is preliminary data.</text>
</comment>
<protein>
    <submittedName>
        <fullName evidence="1">Uncharacterized protein</fullName>
    </submittedName>
</protein>
<sequence>MPGSASVSSVILVRMYPGLTELTRTRGIPGLEPHSAANERDLRYRLHTSKSTRNIHIQQPLDSIHGEVDRAAAIGYACTGNKAA</sequence>
<evidence type="ECO:0000313" key="1">
    <source>
        <dbReference type="EMBL" id="KAK5086386.1"/>
    </source>
</evidence>
<dbReference type="AlphaFoldDB" id="A0AAN7YGU7"/>
<reference evidence="1 2" key="1">
    <citation type="submission" date="2023-08" db="EMBL/GenBank/DDBJ databases">
        <title>Black Yeasts Isolated from many extreme environments.</title>
        <authorList>
            <person name="Coleine C."/>
            <person name="Stajich J.E."/>
            <person name="Selbmann L."/>
        </authorList>
    </citation>
    <scope>NUCLEOTIDE SEQUENCE [LARGE SCALE GENOMIC DNA]</scope>
    <source>
        <strain evidence="1 2">CCFEE 5910</strain>
    </source>
</reference>
<accession>A0AAN7YGU7</accession>
<dbReference type="Proteomes" id="UP001309876">
    <property type="component" value="Unassembled WGS sequence"/>
</dbReference>